<feature type="signal peptide" evidence="1">
    <location>
        <begin position="1"/>
        <end position="19"/>
    </location>
</feature>
<dbReference type="InterPro" id="IPR003795">
    <property type="entry name" value="DUF192"/>
</dbReference>
<evidence type="ECO:0000313" key="3">
    <source>
        <dbReference type="Proteomes" id="UP000219353"/>
    </source>
</evidence>
<keyword evidence="3" id="KW-1185">Reference proteome</keyword>
<name>A0A285JD48_9GAMM</name>
<dbReference type="OrthoDB" id="5526466at2"/>
<feature type="chain" id="PRO_5012199636" description="DUF192 domain-containing protein" evidence="1">
    <location>
        <begin position="20"/>
        <end position="144"/>
    </location>
</feature>
<dbReference type="EMBL" id="OBEB01000007">
    <property type="protein sequence ID" value="SNY57306.1"/>
    <property type="molecule type" value="Genomic_DNA"/>
</dbReference>
<dbReference type="Pfam" id="PF02643">
    <property type="entry name" value="DUF192"/>
    <property type="match status" value="1"/>
</dbReference>
<evidence type="ECO:0000313" key="2">
    <source>
        <dbReference type="EMBL" id="SNY57306.1"/>
    </source>
</evidence>
<dbReference type="Proteomes" id="UP000219353">
    <property type="component" value="Unassembled WGS sequence"/>
</dbReference>
<proteinExistence type="predicted"/>
<evidence type="ECO:0000256" key="1">
    <source>
        <dbReference type="SAM" id="SignalP"/>
    </source>
</evidence>
<sequence length="144" mass="16133">MKNRILALLLSLVTVSACAAPENDQLVKFPQATIQLADVTRPVQLADTPELRERGLMFQQSAEPGMLLLYPEPRLISLWMRNTNLALDVAFIDPQWRIMAIEQLHPLDETPVSAPSAALAALEMPRGWFAEHDIQPGEKLILLR</sequence>
<dbReference type="InterPro" id="IPR038695">
    <property type="entry name" value="Saro_0823-like_sf"/>
</dbReference>
<dbReference type="PROSITE" id="PS51257">
    <property type="entry name" value="PROKAR_LIPOPROTEIN"/>
    <property type="match status" value="1"/>
</dbReference>
<dbReference type="AlphaFoldDB" id="A0A285JD48"/>
<dbReference type="PANTHER" id="PTHR37953:SF1">
    <property type="entry name" value="UPF0127 PROTEIN MJ1496"/>
    <property type="match status" value="1"/>
</dbReference>
<keyword evidence="1" id="KW-0732">Signal</keyword>
<accession>A0A285JD48</accession>
<dbReference type="PANTHER" id="PTHR37953">
    <property type="entry name" value="UPF0127 PROTEIN MJ1496"/>
    <property type="match status" value="1"/>
</dbReference>
<reference evidence="3" key="1">
    <citation type="submission" date="2017-09" db="EMBL/GenBank/DDBJ databases">
        <authorList>
            <person name="Varghese N."/>
            <person name="Submissions S."/>
        </authorList>
    </citation>
    <scope>NUCLEOTIDE SEQUENCE [LARGE SCALE GENOMIC DNA]</scope>
    <source>
        <strain evidence="3">CGMCC 1.12461</strain>
    </source>
</reference>
<protein>
    <recommendedName>
        <fullName evidence="4">DUF192 domain-containing protein</fullName>
    </recommendedName>
</protein>
<dbReference type="RefSeq" id="WP_097112421.1">
    <property type="nucleotide sequence ID" value="NZ_OBEB01000007.1"/>
</dbReference>
<evidence type="ECO:0008006" key="4">
    <source>
        <dbReference type="Google" id="ProtNLM"/>
    </source>
</evidence>
<organism evidence="2 3">
    <name type="scientific">Arsukibacterium tuosuense</name>
    <dbReference type="NCBI Taxonomy" id="1323745"/>
    <lineage>
        <taxon>Bacteria</taxon>
        <taxon>Pseudomonadati</taxon>
        <taxon>Pseudomonadota</taxon>
        <taxon>Gammaproteobacteria</taxon>
        <taxon>Chromatiales</taxon>
        <taxon>Chromatiaceae</taxon>
        <taxon>Arsukibacterium</taxon>
    </lineage>
</organism>
<dbReference type="Gene3D" id="2.60.120.1140">
    <property type="entry name" value="Protein of unknown function DUF192"/>
    <property type="match status" value="1"/>
</dbReference>
<gene>
    <name evidence="2" type="ORF">SAMN06297280_3228</name>
</gene>